<proteinExistence type="predicted"/>
<evidence type="ECO:0000313" key="1">
    <source>
        <dbReference type="EMBL" id="MCX2562871.1"/>
    </source>
</evidence>
<keyword evidence="2" id="KW-1185">Reference proteome</keyword>
<accession>A0ABT3QC73</accession>
<gene>
    <name evidence="1" type="ORF">OQ497_02645</name>
</gene>
<comment type="caution">
    <text evidence="1">The sequence shown here is derived from an EMBL/GenBank/DDBJ whole genome shotgun (WGS) entry which is preliminary data.</text>
</comment>
<sequence length="175" mass="18305">MTAPLLSPGWRPSPARMIKLAAVPDLRLRGLVACQAQLSWAPKSGADNLDFSLDASGWLKGTEDYLACVSACVPTATGLETDLRVLWATVMSGLACFFLGGGIPGTVQTVQLTLVTQQGRRLTLPVSVAIRTDSAAAPPVCVPHLADGTPLPPNTLSLQNDVALTTNDGKPYLIA</sequence>
<dbReference type="InterPro" id="IPR056928">
    <property type="entry name" value="Gp77-like"/>
</dbReference>
<dbReference type="Proteomes" id="UP001301152">
    <property type="component" value="Unassembled WGS sequence"/>
</dbReference>
<dbReference type="RefSeq" id="WP_173560011.1">
    <property type="nucleotide sequence ID" value="NZ_JAERKY010000003.1"/>
</dbReference>
<reference evidence="1 2" key="1">
    <citation type="submission" date="2022-11" db="EMBL/GenBank/DDBJ databases">
        <title>Genome sequencing of Acetobacter type strain.</title>
        <authorList>
            <person name="Heo J."/>
            <person name="Lee D."/>
            <person name="Han B.-H."/>
            <person name="Hong S.-B."/>
            <person name="Kwon S.-W."/>
        </authorList>
    </citation>
    <scope>NUCLEOTIDE SEQUENCE [LARGE SCALE GENOMIC DNA]</scope>
    <source>
        <strain evidence="1 2">KACC 21253</strain>
    </source>
</reference>
<organism evidence="1 2">
    <name type="scientific">Acetobacter thailandicus</name>
    <dbReference type="NCBI Taxonomy" id="1502842"/>
    <lineage>
        <taxon>Bacteria</taxon>
        <taxon>Pseudomonadati</taxon>
        <taxon>Pseudomonadota</taxon>
        <taxon>Alphaproteobacteria</taxon>
        <taxon>Acetobacterales</taxon>
        <taxon>Acetobacteraceae</taxon>
        <taxon>Acetobacter</taxon>
    </lineage>
</organism>
<dbReference type="Pfam" id="PF23148">
    <property type="entry name" value="Gp77"/>
    <property type="match status" value="1"/>
</dbReference>
<protein>
    <submittedName>
        <fullName evidence="1">Uncharacterized protein</fullName>
    </submittedName>
</protein>
<dbReference type="EMBL" id="JAPIUZ010000001">
    <property type="protein sequence ID" value="MCX2562871.1"/>
    <property type="molecule type" value="Genomic_DNA"/>
</dbReference>
<evidence type="ECO:0000313" key="2">
    <source>
        <dbReference type="Proteomes" id="UP001301152"/>
    </source>
</evidence>
<name>A0ABT3QC73_9PROT</name>